<accession>A0ABR7JKV8</accession>
<sequence>MKKNEVLFWVQTVSISLDVSVSYISEKSKFIKIYSENPFYSLLFSKDHDDILNRYLNLVQEKIIYYANTPIKTCYLNICLNKESEEYLVIGPYLNESINESQINELQSNLDIDETILIELKKYYSTMPIVRMDRLWALCNLFLEKYFDIRGPFSVVGIKEEQIMSNKYKLDESLDKNVSIKMIEERYQMENELMDAVSKGDFPSAFMAHEKIMSNLGSYHSFNDSINSGIKGITILNVILRKAAEAGGVHPLYLNDLSSKYSMLSLSKNMDNKISVKMIKDYCSLVKYHSLEGANPLIKRAVSYINLNLDSDLTVTNIANHLCITPNYLSRLFRKENGISVIVYINQKRIDESIRLMKKTDMQIQTIAEKVGINDLSYFSKLFKRQVGKSPTQYRRDLGK</sequence>
<feature type="domain" description="HTH araC/xylS-type" evidence="4">
    <location>
        <begin position="299"/>
        <end position="397"/>
    </location>
</feature>
<dbReference type="EMBL" id="JACRWE010000001">
    <property type="protein sequence ID" value="MBC5995407.1"/>
    <property type="molecule type" value="Genomic_DNA"/>
</dbReference>
<evidence type="ECO:0000256" key="1">
    <source>
        <dbReference type="ARBA" id="ARBA00023015"/>
    </source>
</evidence>
<dbReference type="PANTHER" id="PTHR43280:SF10">
    <property type="entry name" value="REGULATORY PROTEIN POCR"/>
    <property type="match status" value="1"/>
</dbReference>
<dbReference type="SMART" id="SM00342">
    <property type="entry name" value="HTH_ARAC"/>
    <property type="match status" value="1"/>
</dbReference>
<dbReference type="PANTHER" id="PTHR43280">
    <property type="entry name" value="ARAC-FAMILY TRANSCRIPTIONAL REGULATOR"/>
    <property type="match status" value="1"/>
</dbReference>
<protein>
    <submittedName>
        <fullName evidence="5">Helix-turn-helix transcriptional regulator</fullName>
    </submittedName>
</protein>
<dbReference type="Gene3D" id="1.10.10.60">
    <property type="entry name" value="Homeodomain-like"/>
    <property type="match status" value="2"/>
</dbReference>
<dbReference type="InterPro" id="IPR020449">
    <property type="entry name" value="Tscrpt_reg_AraC-type_HTH"/>
</dbReference>
<comment type="caution">
    <text evidence="5">The sequence shown here is derived from an EMBL/GenBank/DDBJ whole genome shotgun (WGS) entry which is preliminary data.</text>
</comment>
<name>A0ABR7JKV8_9FIRM</name>
<dbReference type="PROSITE" id="PS00041">
    <property type="entry name" value="HTH_ARAC_FAMILY_1"/>
    <property type="match status" value="1"/>
</dbReference>
<proteinExistence type="predicted"/>
<dbReference type="Proteomes" id="UP000609849">
    <property type="component" value="Unassembled WGS sequence"/>
</dbReference>
<evidence type="ECO:0000259" key="4">
    <source>
        <dbReference type="PROSITE" id="PS01124"/>
    </source>
</evidence>
<evidence type="ECO:0000313" key="6">
    <source>
        <dbReference type="Proteomes" id="UP000609849"/>
    </source>
</evidence>
<dbReference type="Pfam" id="PF12833">
    <property type="entry name" value="HTH_18"/>
    <property type="match status" value="1"/>
</dbReference>
<dbReference type="InterPro" id="IPR009057">
    <property type="entry name" value="Homeodomain-like_sf"/>
</dbReference>
<evidence type="ECO:0000256" key="3">
    <source>
        <dbReference type="ARBA" id="ARBA00023163"/>
    </source>
</evidence>
<keyword evidence="3" id="KW-0804">Transcription</keyword>
<dbReference type="PRINTS" id="PR00032">
    <property type="entry name" value="HTHARAC"/>
</dbReference>
<evidence type="ECO:0000256" key="2">
    <source>
        <dbReference type="ARBA" id="ARBA00023125"/>
    </source>
</evidence>
<dbReference type="InterPro" id="IPR018062">
    <property type="entry name" value="HTH_AraC-typ_CS"/>
</dbReference>
<dbReference type="PROSITE" id="PS01124">
    <property type="entry name" value="HTH_ARAC_FAMILY_2"/>
    <property type="match status" value="1"/>
</dbReference>
<dbReference type="InterPro" id="IPR018060">
    <property type="entry name" value="HTH_AraC"/>
</dbReference>
<keyword evidence="1" id="KW-0805">Transcription regulation</keyword>
<gene>
    <name evidence="5" type="ORF">H8923_01425</name>
</gene>
<dbReference type="RefSeq" id="WP_153971388.1">
    <property type="nucleotide sequence ID" value="NZ_JACRWE010000001.1"/>
</dbReference>
<organism evidence="5 6">
    <name type="scientific">Romboutsia faecis</name>
    <dbReference type="NCBI Taxonomy" id="2764597"/>
    <lineage>
        <taxon>Bacteria</taxon>
        <taxon>Bacillati</taxon>
        <taxon>Bacillota</taxon>
        <taxon>Clostridia</taxon>
        <taxon>Peptostreptococcales</taxon>
        <taxon>Peptostreptococcaceae</taxon>
        <taxon>Romboutsia</taxon>
    </lineage>
</organism>
<evidence type="ECO:0000313" key="5">
    <source>
        <dbReference type="EMBL" id="MBC5995407.1"/>
    </source>
</evidence>
<dbReference type="SUPFAM" id="SSF46689">
    <property type="entry name" value="Homeodomain-like"/>
    <property type="match status" value="2"/>
</dbReference>
<keyword evidence="2" id="KW-0238">DNA-binding</keyword>
<keyword evidence="6" id="KW-1185">Reference proteome</keyword>
<reference evidence="5 6" key="1">
    <citation type="submission" date="2020-08" db="EMBL/GenBank/DDBJ databases">
        <authorList>
            <person name="Liu C."/>
            <person name="Sun Q."/>
        </authorList>
    </citation>
    <scope>NUCLEOTIDE SEQUENCE [LARGE SCALE GENOMIC DNA]</scope>
    <source>
        <strain evidence="5 6">NSJ-18</strain>
    </source>
</reference>